<accession>A0A6V4P0D3</accession>
<evidence type="ECO:0000256" key="1">
    <source>
        <dbReference type="SAM" id="MobiDB-lite"/>
    </source>
</evidence>
<evidence type="ECO:0000313" key="2">
    <source>
        <dbReference type="EMBL" id="CAE2214308.1"/>
    </source>
</evidence>
<dbReference type="AlphaFoldDB" id="A0A6V4P0D3"/>
<proteinExistence type="predicted"/>
<reference evidence="2" key="1">
    <citation type="submission" date="2021-01" db="EMBL/GenBank/DDBJ databases">
        <authorList>
            <person name="Corre E."/>
            <person name="Pelletier E."/>
            <person name="Niang G."/>
            <person name="Scheremetjew M."/>
            <person name="Finn R."/>
            <person name="Kale V."/>
            <person name="Holt S."/>
            <person name="Cochrane G."/>
            <person name="Meng A."/>
            <person name="Brown T."/>
            <person name="Cohen L."/>
        </authorList>
    </citation>
    <scope>NUCLEOTIDE SEQUENCE</scope>
    <source>
        <strain evidence="2">UIO037</strain>
    </source>
</reference>
<feature type="region of interest" description="Disordered" evidence="1">
    <location>
        <begin position="138"/>
        <end position="169"/>
    </location>
</feature>
<dbReference type="EMBL" id="HBKO01016078">
    <property type="protein sequence ID" value="CAE2214308.1"/>
    <property type="molecule type" value="Transcribed_RNA"/>
</dbReference>
<name>A0A6V4P0D3_9EUKA</name>
<feature type="region of interest" description="Disordered" evidence="1">
    <location>
        <begin position="1"/>
        <end position="24"/>
    </location>
</feature>
<protein>
    <submittedName>
        <fullName evidence="2">Uncharacterized protein</fullName>
    </submittedName>
</protein>
<gene>
    <name evidence="2" type="ORF">CPOL0286_LOCUS7346</name>
</gene>
<organism evidence="2">
    <name type="scientific">Prymnesium polylepis</name>
    <dbReference type="NCBI Taxonomy" id="72548"/>
    <lineage>
        <taxon>Eukaryota</taxon>
        <taxon>Haptista</taxon>
        <taxon>Haptophyta</taxon>
        <taxon>Prymnesiophyceae</taxon>
        <taxon>Prymnesiales</taxon>
        <taxon>Prymnesiaceae</taxon>
        <taxon>Prymnesium</taxon>
    </lineage>
</organism>
<sequence>MGCQHSSPCDARPPDSRPGTWGPTIARASASVATPDVENCSNLVDKEHSVIDDVDDWIATQKPRSPFRLDIQIDVPCEYKDCDAELSALSASPTRTGQRKASLVAQSKLCQDLAQREKKAERAARCSQAARARLSRVSRASSCRPSAAGDAMGLPEDLSPRAYITTNER</sequence>